<sequence>MDSDIVTIEHCINCKSHAWCTNHDETKYQNYFEKVKISIEHTCPELMINENVKDKLITSLLASKSGKFLFSRNTFPRIGTFEVYFRGQIIYSKLKEGKWPNPVAIADKIRNILDGVYVTEKKDQNNFQESRRTFTSSGTRSKSVKNLSGTNTDKKINKNAMIKTSSEVFQAREQALDEEKPKHRAIEFKDDEHGEYEKQKSLEKDKRVFEEEKHDKPHHFPQEKHDEPHDYPQEKHDKPHHSPQESYKFSEKNNEKNHSNEAFEVKDHEEKRVNVESLNGGDKDVGKPDVEDNKKKEEGDGQVKSITEDNVVNNTEKKDDKKEVTENFSKYPVTKSYDIQIQAGLENFKKFPVNNENDIDMNIKVYASDSSIIKVNNDAFVIAPRTKGIVKFSLISQVPDNKIVYLLLKNNGEMLENYELKIQFS</sequence>
<gene>
    <name evidence="3" type="ORF">SteCoe_19146</name>
</gene>
<dbReference type="OrthoDB" id="299290at2759"/>
<name>A0A1R2BV31_9CILI</name>
<feature type="region of interest" description="Disordered" evidence="2">
    <location>
        <begin position="129"/>
        <end position="319"/>
    </location>
</feature>
<protein>
    <submittedName>
        <fullName evidence="3">Uncharacterized protein</fullName>
    </submittedName>
</protein>
<dbReference type="AlphaFoldDB" id="A0A1R2BV31"/>
<proteinExistence type="predicted"/>
<feature type="compositionally biased region" description="Basic and acidic residues" evidence="2">
    <location>
        <begin position="281"/>
        <end position="301"/>
    </location>
</feature>
<organism evidence="3 4">
    <name type="scientific">Stentor coeruleus</name>
    <dbReference type="NCBI Taxonomy" id="5963"/>
    <lineage>
        <taxon>Eukaryota</taxon>
        <taxon>Sar</taxon>
        <taxon>Alveolata</taxon>
        <taxon>Ciliophora</taxon>
        <taxon>Postciliodesmatophora</taxon>
        <taxon>Heterotrichea</taxon>
        <taxon>Heterotrichida</taxon>
        <taxon>Stentoridae</taxon>
        <taxon>Stentor</taxon>
    </lineage>
</organism>
<evidence type="ECO:0000256" key="2">
    <source>
        <dbReference type="SAM" id="MobiDB-lite"/>
    </source>
</evidence>
<dbReference type="Gene3D" id="3.40.30.10">
    <property type="entry name" value="Glutaredoxin"/>
    <property type="match status" value="1"/>
</dbReference>
<evidence type="ECO:0000313" key="4">
    <source>
        <dbReference type="Proteomes" id="UP000187209"/>
    </source>
</evidence>
<keyword evidence="4" id="KW-1185">Reference proteome</keyword>
<dbReference type="Proteomes" id="UP000187209">
    <property type="component" value="Unassembled WGS sequence"/>
</dbReference>
<accession>A0A1R2BV31</accession>
<dbReference type="InterPro" id="IPR036249">
    <property type="entry name" value="Thioredoxin-like_sf"/>
</dbReference>
<keyword evidence="1" id="KW-0676">Redox-active center</keyword>
<dbReference type="SUPFAM" id="SSF52833">
    <property type="entry name" value="Thioredoxin-like"/>
    <property type="match status" value="1"/>
</dbReference>
<evidence type="ECO:0000313" key="3">
    <source>
        <dbReference type="EMBL" id="OMJ80551.1"/>
    </source>
</evidence>
<evidence type="ECO:0000256" key="1">
    <source>
        <dbReference type="ARBA" id="ARBA00023284"/>
    </source>
</evidence>
<dbReference type="EMBL" id="MPUH01000418">
    <property type="protein sequence ID" value="OMJ80551.1"/>
    <property type="molecule type" value="Genomic_DNA"/>
</dbReference>
<comment type="caution">
    <text evidence="3">The sequence shown here is derived from an EMBL/GenBank/DDBJ whole genome shotgun (WGS) entry which is preliminary data.</text>
</comment>
<reference evidence="3 4" key="1">
    <citation type="submission" date="2016-11" db="EMBL/GenBank/DDBJ databases">
        <title>The macronuclear genome of Stentor coeruleus: a giant cell with tiny introns.</title>
        <authorList>
            <person name="Slabodnick M."/>
            <person name="Ruby J.G."/>
            <person name="Reiff S.B."/>
            <person name="Swart E.C."/>
            <person name="Gosai S."/>
            <person name="Prabakaran S."/>
            <person name="Witkowska E."/>
            <person name="Larue G.E."/>
            <person name="Fisher S."/>
            <person name="Freeman R.M."/>
            <person name="Gunawardena J."/>
            <person name="Chu W."/>
            <person name="Stover N.A."/>
            <person name="Gregory B.D."/>
            <person name="Nowacki M."/>
            <person name="Derisi J."/>
            <person name="Roy S.W."/>
            <person name="Marshall W.F."/>
            <person name="Sood P."/>
        </authorList>
    </citation>
    <scope>NUCLEOTIDE SEQUENCE [LARGE SCALE GENOMIC DNA]</scope>
    <source>
        <strain evidence="3">WM001</strain>
    </source>
</reference>
<dbReference type="InterPro" id="IPR011893">
    <property type="entry name" value="Selenoprotein_Rdx-typ"/>
</dbReference>
<dbReference type="Pfam" id="PF10262">
    <property type="entry name" value="Rdx"/>
    <property type="match status" value="1"/>
</dbReference>
<feature type="compositionally biased region" description="Basic and acidic residues" evidence="2">
    <location>
        <begin position="174"/>
        <end position="274"/>
    </location>
</feature>